<keyword evidence="3" id="KW-0804">Transcription</keyword>
<evidence type="ECO:0000256" key="4">
    <source>
        <dbReference type="PROSITE-ProRule" id="PRU00335"/>
    </source>
</evidence>
<dbReference type="PANTHER" id="PTHR47506:SF1">
    <property type="entry name" value="HTH-TYPE TRANSCRIPTIONAL REGULATOR YJDC"/>
    <property type="match status" value="1"/>
</dbReference>
<proteinExistence type="predicted"/>
<organism evidence="6 7">
    <name type="scientific">Proteiniphilum saccharofermentans</name>
    <dbReference type="NCBI Taxonomy" id="1642647"/>
    <lineage>
        <taxon>Bacteria</taxon>
        <taxon>Pseudomonadati</taxon>
        <taxon>Bacteroidota</taxon>
        <taxon>Bacteroidia</taxon>
        <taxon>Bacteroidales</taxon>
        <taxon>Dysgonomonadaceae</taxon>
        <taxon>Proteiniphilum</taxon>
    </lineage>
</organism>
<evidence type="ECO:0000313" key="6">
    <source>
        <dbReference type="EMBL" id="SCD21156.1"/>
    </source>
</evidence>
<keyword evidence="7" id="KW-1185">Reference proteome</keyword>
<dbReference type="AlphaFoldDB" id="A0A1R3SY90"/>
<evidence type="ECO:0000256" key="1">
    <source>
        <dbReference type="ARBA" id="ARBA00023015"/>
    </source>
</evidence>
<feature type="DNA-binding region" description="H-T-H motif" evidence="4">
    <location>
        <begin position="24"/>
        <end position="43"/>
    </location>
</feature>
<dbReference type="PRINTS" id="PR00455">
    <property type="entry name" value="HTHTETR"/>
</dbReference>
<dbReference type="InterPro" id="IPR036271">
    <property type="entry name" value="Tet_transcr_reg_TetR-rel_C_sf"/>
</dbReference>
<sequence length="203" mass="24004">MDIKERIIEKASRLFQQYGIKNVSMDEIASSLGISKRTIYENFKDKEDILLSALLRFKQERDKHFIALLGQSPNVVDVFIKIIEEHQHMPICNVRFFEDIQKYYPRAAKLIREHVETNNNYLRDFLRQGIKEGYIREDLDVNVAAFLVEETTYTYIRASYLEKPPFSFQDLFYTMMINFVRGILTGKGIRIIDAYLEQQRTGK</sequence>
<dbReference type="SUPFAM" id="SSF48498">
    <property type="entry name" value="Tetracyclin repressor-like, C-terminal domain"/>
    <property type="match status" value="1"/>
</dbReference>
<name>A0A1R3SY90_9BACT</name>
<dbReference type="PROSITE" id="PS50977">
    <property type="entry name" value="HTH_TETR_2"/>
    <property type="match status" value="1"/>
</dbReference>
<reference evidence="6 7" key="1">
    <citation type="submission" date="2016-08" db="EMBL/GenBank/DDBJ databases">
        <authorList>
            <person name="Seilhamer J.J."/>
        </authorList>
    </citation>
    <scope>NUCLEOTIDE SEQUENCE [LARGE SCALE GENOMIC DNA]</scope>
    <source>
        <strain evidence="6">M3/6</strain>
    </source>
</reference>
<dbReference type="RefSeq" id="WP_076931018.1">
    <property type="nucleotide sequence ID" value="NZ_LT605205.1"/>
</dbReference>
<dbReference type="Gene3D" id="1.10.357.10">
    <property type="entry name" value="Tetracycline Repressor, domain 2"/>
    <property type="match status" value="1"/>
</dbReference>
<accession>A0A1R3SY90</accession>
<dbReference type="InterPro" id="IPR001647">
    <property type="entry name" value="HTH_TetR"/>
</dbReference>
<evidence type="ECO:0000313" key="7">
    <source>
        <dbReference type="Proteomes" id="UP000187464"/>
    </source>
</evidence>
<dbReference type="InterPro" id="IPR009057">
    <property type="entry name" value="Homeodomain-like_sf"/>
</dbReference>
<dbReference type="Proteomes" id="UP000187464">
    <property type="component" value="Chromosome I"/>
</dbReference>
<dbReference type="STRING" id="1642647.PSM36_2351"/>
<gene>
    <name evidence="6" type="ORF">PSM36_2351</name>
</gene>
<evidence type="ECO:0000256" key="2">
    <source>
        <dbReference type="ARBA" id="ARBA00023125"/>
    </source>
</evidence>
<feature type="domain" description="HTH tetR-type" evidence="5">
    <location>
        <begin position="1"/>
        <end position="61"/>
    </location>
</feature>
<dbReference type="SUPFAM" id="SSF46689">
    <property type="entry name" value="Homeodomain-like"/>
    <property type="match status" value="1"/>
</dbReference>
<protein>
    <submittedName>
        <fullName evidence="6">DNA-binding transcriptional regulator</fullName>
    </submittedName>
</protein>
<evidence type="ECO:0000259" key="5">
    <source>
        <dbReference type="PROSITE" id="PS50977"/>
    </source>
</evidence>
<dbReference type="Pfam" id="PF00440">
    <property type="entry name" value="TetR_N"/>
    <property type="match status" value="1"/>
</dbReference>
<dbReference type="Gene3D" id="1.10.10.60">
    <property type="entry name" value="Homeodomain-like"/>
    <property type="match status" value="1"/>
</dbReference>
<evidence type="ECO:0000256" key="3">
    <source>
        <dbReference type="ARBA" id="ARBA00023163"/>
    </source>
</evidence>
<keyword evidence="1" id="KW-0805">Transcription regulation</keyword>
<dbReference type="EMBL" id="LT605205">
    <property type="protein sequence ID" value="SCD21156.1"/>
    <property type="molecule type" value="Genomic_DNA"/>
</dbReference>
<dbReference type="KEGG" id="psac:PSM36_2351"/>
<dbReference type="PANTHER" id="PTHR47506">
    <property type="entry name" value="TRANSCRIPTIONAL REGULATORY PROTEIN"/>
    <property type="match status" value="1"/>
</dbReference>
<keyword evidence="2 4" id="KW-0238">DNA-binding</keyword>
<dbReference type="GO" id="GO:0003677">
    <property type="term" value="F:DNA binding"/>
    <property type="evidence" value="ECO:0007669"/>
    <property type="project" value="UniProtKB-UniRule"/>
</dbReference>